<evidence type="ECO:0000256" key="9">
    <source>
        <dbReference type="ARBA" id="ARBA00023136"/>
    </source>
</evidence>
<dbReference type="Gene3D" id="3.40.50.720">
    <property type="entry name" value="NAD(P)-binding Rossmann-like Domain"/>
    <property type="match status" value="1"/>
</dbReference>
<evidence type="ECO:0000259" key="12">
    <source>
        <dbReference type="Pfam" id="PF03015"/>
    </source>
</evidence>
<reference evidence="14" key="1">
    <citation type="submission" date="2020-05" db="UniProtKB">
        <authorList>
            <consortium name="EnsemblMetazoa"/>
        </authorList>
    </citation>
    <scope>IDENTIFICATION</scope>
    <source>
        <strain evidence="14">USDA</strain>
    </source>
</reference>
<comment type="catalytic activity">
    <reaction evidence="10 11">
        <text>a long-chain fatty acyl-CoA + 2 NADPH + 2 H(+) = a long-chain primary fatty alcohol + 2 NADP(+) + CoA</text>
        <dbReference type="Rhea" id="RHEA:52716"/>
        <dbReference type="ChEBI" id="CHEBI:15378"/>
        <dbReference type="ChEBI" id="CHEBI:57287"/>
        <dbReference type="ChEBI" id="CHEBI:57783"/>
        <dbReference type="ChEBI" id="CHEBI:58349"/>
        <dbReference type="ChEBI" id="CHEBI:77396"/>
        <dbReference type="ChEBI" id="CHEBI:83139"/>
        <dbReference type="EC" id="1.2.1.84"/>
    </reaction>
</comment>
<comment type="similarity">
    <text evidence="2 11">Belongs to the fatty acyl-CoA reductase family.</text>
</comment>
<keyword evidence="3 11" id="KW-0444">Lipid biosynthesis</keyword>
<dbReference type="VEuPathDB" id="VectorBase:SCAU016583"/>
<keyword evidence="7 11" id="KW-0560">Oxidoreductase</keyword>
<feature type="transmembrane region" description="Helical" evidence="11">
    <location>
        <begin position="473"/>
        <end position="494"/>
    </location>
</feature>
<evidence type="ECO:0000256" key="10">
    <source>
        <dbReference type="ARBA" id="ARBA00052530"/>
    </source>
</evidence>
<keyword evidence="5 11" id="KW-0521">NADP</keyword>
<dbReference type="OrthoDB" id="429813at2759"/>
<organism evidence="14 15">
    <name type="scientific">Stomoxys calcitrans</name>
    <name type="common">Stable fly</name>
    <name type="synonym">Conops calcitrans</name>
    <dbReference type="NCBI Taxonomy" id="35570"/>
    <lineage>
        <taxon>Eukaryota</taxon>
        <taxon>Metazoa</taxon>
        <taxon>Ecdysozoa</taxon>
        <taxon>Arthropoda</taxon>
        <taxon>Hexapoda</taxon>
        <taxon>Insecta</taxon>
        <taxon>Pterygota</taxon>
        <taxon>Neoptera</taxon>
        <taxon>Endopterygota</taxon>
        <taxon>Diptera</taxon>
        <taxon>Brachycera</taxon>
        <taxon>Muscomorpha</taxon>
        <taxon>Muscoidea</taxon>
        <taxon>Muscidae</taxon>
        <taxon>Stomoxys</taxon>
    </lineage>
</organism>
<dbReference type="CDD" id="cd05236">
    <property type="entry name" value="FAR-N_SDR_e"/>
    <property type="match status" value="1"/>
</dbReference>
<dbReference type="GO" id="GO:0035336">
    <property type="term" value="P:long-chain fatty-acyl-CoA metabolic process"/>
    <property type="evidence" value="ECO:0007669"/>
    <property type="project" value="TreeGrafter"/>
</dbReference>
<dbReference type="AlphaFoldDB" id="A0A1I8QF79"/>
<evidence type="ECO:0000256" key="2">
    <source>
        <dbReference type="ARBA" id="ARBA00005928"/>
    </source>
</evidence>
<dbReference type="PANTHER" id="PTHR11011:SF60">
    <property type="entry name" value="FATTY ACYL-COA REDUCTASE-RELATED"/>
    <property type="match status" value="1"/>
</dbReference>
<dbReference type="InterPro" id="IPR013120">
    <property type="entry name" value="FAR_NAD-bd"/>
</dbReference>
<dbReference type="CDD" id="cd09071">
    <property type="entry name" value="FAR_C"/>
    <property type="match status" value="1"/>
</dbReference>
<evidence type="ECO:0000256" key="7">
    <source>
        <dbReference type="ARBA" id="ARBA00023002"/>
    </source>
</evidence>
<keyword evidence="9 11" id="KW-0472">Membrane</keyword>
<dbReference type="Pfam" id="PF03015">
    <property type="entry name" value="Sterile"/>
    <property type="match status" value="1"/>
</dbReference>
<evidence type="ECO:0000256" key="1">
    <source>
        <dbReference type="ARBA" id="ARBA00004141"/>
    </source>
</evidence>
<evidence type="ECO:0000256" key="6">
    <source>
        <dbReference type="ARBA" id="ARBA00022989"/>
    </source>
</evidence>
<dbReference type="Pfam" id="PF07993">
    <property type="entry name" value="NAD_binding_4"/>
    <property type="match status" value="1"/>
</dbReference>
<evidence type="ECO:0000259" key="13">
    <source>
        <dbReference type="Pfam" id="PF07993"/>
    </source>
</evidence>
<dbReference type="GO" id="GO:0080019">
    <property type="term" value="F:alcohol-forming very long-chain fatty acyl-CoA reductase activity"/>
    <property type="evidence" value="ECO:0007669"/>
    <property type="project" value="InterPro"/>
</dbReference>
<gene>
    <name evidence="14" type="primary">106083125</name>
</gene>
<dbReference type="SUPFAM" id="SSF51735">
    <property type="entry name" value="NAD(P)-binding Rossmann-fold domains"/>
    <property type="match status" value="1"/>
</dbReference>
<keyword evidence="6 11" id="KW-1133">Transmembrane helix</keyword>
<accession>A0A1I8QF79</accession>
<feature type="transmembrane region" description="Helical" evidence="11">
    <location>
        <begin position="355"/>
        <end position="378"/>
    </location>
</feature>
<evidence type="ECO:0000256" key="5">
    <source>
        <dbReference type="ARBA" id="ARBA00022857"/>
    </source>
</evidence>
<dbReference type="InterPro" id="IPR026055">
    <property type="entry name" value="FAR"/>
</dbReference>
<dbReference type="InterPro" id="IPR033640">
    <property type="entry name" value="FAR_C"/>
</dbReference>
<dbReference type="InterPro" id="IPR036291">
    <property type="entry name" value="NAD(P)-bd_dom_sf"/>
</dbReference>
<dbReference type="KEGG" id="scac:106083125"/>
<dbReference type="PANTHER" id="PTHR11011">
    <property type="entry name" value="MALE STERILITY PROTEIN 2-RELATED"/>
    <property type="match status" value="1"/>
</dbReference>
<evidence type="ECO:0000313" key="15">
    <source>
        <dbReference type="Proteomes" id="UP000095300"/>
    </source>
</evidence>
<evidence type="ECO:0000256" key="3">
    <source>
        <dbReference type="ARBA" id="ARBA00022516"/>
    </source>
</evidence>
<evidence type="ECO:0000256" key="8">
    <source>
        <dbReference type="ARBA" id="ARBA00023098"/>
    </source>
</evidence>
<protein>
    <recommendedName>
        <fullName evidence="11">Fatty acyl-CoA reductase</fullName>
        <ecNumber evidence="11">1.2.1.84</ecNumber>
    </recommendedName>
</protein>
<dbReference type="EnsemblMetazoa" id="SCAU016583-RA">
    <property type="protein sequence ID" value="SCAU016583-PA"/>
    <property type="gene ID" value="SCAU016583"/>
</dbReference>
<feature type="domain" description="Fatty acyl-CoA reductase C-terminal" evidence="12">
    <location>
        <begin position="364"/>
        <end position="456"/>
    </location>
</feature>
<dbReference type="GO" id="GO:0102965">
    <property type="term" value="F:alcohol-forming long-chain fatty acyl-CoA reductase activity"/>
    <property type="evidence" value="ECO:0007669"/>
    <property type="project" value="UniProtKB-EC"/>
</dbReference>
<feature type="domain" description="Thioester reductase (TE)" evidence="13">
    <location>
        <begin position="18"/>
        <end position="289"/>
    </location>
</feature>
<keyword evidence="15" id="KW-1185">Reference proteome</keyword>
<proteinExistence type="inferred from homology"/>
<dbReference type="GO" id="GO:0016020">
    <property type="term" value="C:membrane"/>
    <property type="evidence" value="ECO:0007669"/>
    <property type="project" value="UniProtKB-SubCell"/>
</dbReference>
<evidence type="ECO:0000256" key="11">
    <source>
        <dbReference type="RuleBase" id="RU363097"/>
    </source>
</evidence>
<dbReference type="EC" id="1.2.1.84" evidence="11"/>
<name>A0A1I8QF79_STOCA</name>
<comment type="subcellular location">
    <subcellularLocation>
        <location evidence="1">Membrane</location>
        <topology evidence="1">Multi-pass membrane protein</topology>
    </subcellularLocation>
</comment>
<evidence type="ECO:0000313" key="14">
    <source>
        <dbReference type="EnsemblMetazoa" id="SCAU016583-PA"/>
    </source>
</evidence>
<sequence length="500" mass="57454">MEMDSNIQNFFRNKNVFLTGGTGFLGKVFIEKLLRCTEVQHIYVLTRPKAGKDVNERFSQIFKEPLFEKLLTVRPNPLKSIKTISGDCTLPNLGISQDDCQELIENIDVVIHSAATVRFNEPLSNATQINIEATIDLMKIAKQMKHLKAFVHVSSAFANCLVLHGEERFYTEHLGITSDELLSVKGILGNEKFDRMELELAGKFPNTYCFTKSVAEEAVLKHSDTLPICIFRPGIILPTCEEPVPGWIDNLYGPMSVLYGSAYGVLRVMYGNPKQPAGLVPVDFCANMMLACAWYTATAVKQIPSKDPPIYNLVPDEKNTLEWGAYKKYVEEHGVQIPLASMIWYPFLIFAKNVYFYRFLTLVYHTLPGYFIDFLLLLMGKPARMTRAYKKIHKQCNLLRYFLNHKFTFDTTNSKMVWKAMTPDDRRLFNFDMVSLNWSNYFYNSLFGLRRFLAKEDPSTIPQAKKLLRRLHVLHCVLHALVFVGLFWLLWSLLKFITLS</sequence>
<dbReference type="STRING" id="35570.A0A1I8QF79"/>
<dbReference type="FunFam" id="3.40.50.720:FF:000143">
    <property type="entry name" value="Fatty acyl-CoA reductase"/>
    <property type="match status" value="1"/>
</dbReference>
<keyword evidence="4 11" id="KW-0812">Transmembrane</keyword>
<dbReference type="Proteomes" id="UP000095300">
    <property type="component" value="Unassembled WGS sequence"/>
</dbReference>
<keyword evidence="8 11" id="KW-0443">Lipid metabolism</keyword>
<evidence type="ECO:0000256" key="4">
    <source>
        <dbReference type="ARBA" id="ARBA00022692"/>
    </source>
</evidence>
<dbReference type="GO" id="GO:0005777">
    <property type="term" value="C:peroxisome"/>
    <property type="evidence" value="ECO:0007669"/>
    <property type="project" value="TreeGrafter"/>
</dbReference>
<comment type="function">
    <text evidence="11">Catalyzes the reduction of fatty acyl-CoA to fatty alcohols.</text>
</comment>